<feature type="domain" description="Hedgehog/Intein (Hint)" evidence="1">
    <location>
        <begin position="27"/>
        <end position="156"/>
    </location>
</feature>
<accession>A0A2T6BP21</accession>
<evidence type="ECO:0000259" key="1">
    <source>
        <dbReference type="Pfam" id="PF13403"/>
    </source>
</evidence>
<dbReference type="EMBL" id="QBKS01000001">
    <property type="protein sequence ID" value="PTX57828.1"/>
    <property type="molecule type" value="Genomic_DNA"/>
</dbReference>
<dbReference type="AlphaFoldDB" id="A0A2T6BP21"/>
<dbReference type="InterPro" id="IPR028992">
    <property type="entry name" value="Hedgehog/Intein_dom"/>
</dbReference>
<dbReference type="InterPro" id="IPR036844">
    <property type="entry name" value="Hint_dom_sf"/>
</dbReference>
<sequence>MTLSRSSVVKLPAQAKPALVRLSAAGLTVGTPVMTSTGKRPIEELKSGDRVLTKDLGMQVVKCIAFRDADLESSPDLSPIRVPPGAFGHERPGQDIYLAPSQQIALRHRMFDVLFASREVLVAARDLVGVAGIERVSGLRGVTYVSLGFMKRHLLYCGNLALDLGPGCQTTTRPALSVEEARLATNLLRPHVPSHAQAAAFPLH</sequence>
<dbReference type="OrthoDB" id="7685535at2"/>
<dbReference type="RefSeq" id="WP_107845890.1">
    <property type="nucleotide sequence ID" value="NZ_QBKS01000001.1"/>
</dbReference>
<dbReference type="SUPFAM" id="SSF51294">
    <property type="entry name" value="Hedgehog/intein (Hint) domain"/>
    <property type="match status" value="1"/>
</dbReference>
<evidence type="ECO:0000313" key="3">
    <source>
        <dbReference type="Proteomes" id="UP000243978"/>
    </source>
</evidence>
<comment type="caution">
    <text evidence="2">The sequence shown here is derived from an EMBL/GenBank/DDBJ whole genome shotgun (WGS) entry which is preliminary data.</text>
</comment>
<reference evidence="2 3" key="1">
    <citation type="submission" date="2018-04" db="EMBL/GenBank/DDBJ databases">
        <title>Genomic Encyclopedia of Archaeal and Bacterial Type Strains, Phase II (KMG-II): from individual species to whole genera.</title>
        <authorList>
            <person name="Goeker M."/>
        </authorList>
    </citation>
    <scope>NUCLEOTIDE SEQUENCE [LARGE SCALE GENOMIC DNA]</scope>
    <source>
        <strain evidence="2 3">DSM 100977</strain>
    </source>
</reference>
<proteinExistence type="predicted"/>
<dbReference type="Proteomes" id="UP000243978">
    <property type="component" value="Unassembled WGS sequence"/>
</dbReference>
<organism evidence="2 3">
    <name type="scientific">Litoreibacter ponti</name>
    <dbReference type="NCBI Taxonomy" id="1510457"/>
    <lineage>
        <taxon>Bacteria</taxon>
        <taxon>Pseudomonadati</taxon>
        <taxon>Pseudomonadota</taxon>
        <taxon>Alphaproteobacteria</taxon>
        <taxon>Rhodobacterales</taxon>
        <taxon>Roseobacteraceae</taxon>
        <taxon>Litoreibacter</taxon>
    </lineage>
</organism>
<gene>
    <name evidence="2" type="ORF">C8N43_2500</name>
</gene>
<keyword evidence="3" id="KW-1185">Reference proteome</keyword>
<evidence type="ECO:0000313" key="2">
    <source>
        <dbReference type="EMBL" id="PTX57828.1"/>
    </source>
</evidence>
<dbReference type="Pfam" id="PF13403">
    <property type="entry name" value="Hint_2"/>
    <property type="match status" value="1"/>
</dbReference>
<protein>
    <submittedName>
        <fullName evidence="2">Hint domain-containing protein</fullName>
    </submittedName>
</protein>
<name>A0A2T6BP21_9RHOB</name>